<accession>A0A645IRF0</accession>
<dbReference type="EMBL" id="VSSQ01121608">
    <property type="protein sequence ID" value="MPN53938.1"/>
    <property type="molecule type" value="Genomic_DNA"/>
</dbReference>
<protein>
    <submittedName>
        <fullName evidence="1">Uncharacterized protein</fullName>
    </submittedName>
</protein>
<sequence length="78" mass="8560">MIMSAIVTAQLKAGLIFGDHNTREYVYMPGGEVGLENPICVLETEKNRHDVELAAAVELVQKLSLKPIKHPRLGSKSC</sequence>
<dbReference type="AlphaFoldDB" id="A0A645IRF0"/>
<reference evidence="1" key="1">
    <citation type="submission" date="2019-08" db="EMBL/GenBank/DDBJ databases">
        <authorList>
            <person name="Kucharzyk K."/>
            <person name="Murdoch R.W."/>
            <person name="Higgins S."/>
            <person name="Loffler F."/>
        </authorList>
    </citation>
    <scope>NUCLEOTIDE SEQUENCE</scope>
</reference>
<comment type="caution">
    <text evidence="1">The sequence shown here is derived from an EMBL/GenBank/DDBJ whole genome shotgun (WGS) entry which is preliminary data.</text>
</comment>
<organism evidence="1">
    <name type="scientific">bioreactor metagenome</name>
    <dbReference type="NCBI Taxonomy" id="1076179"/>
    <lineage>
        <taxon>unclassified sequences</taxon>
        <taxon>metagenomes</taxon>
        <taxon>ecological metagenomes</taxon>
    </lineage>
</organism>
<gene>
    <name evidence="1" type="ORF">SDC9_201607</name>
</gene>
<name>A0A645IRF0_9ZZZZ</name>
<proteinExistence type="predicted"/>
<evidence type="ECO:0000313" key="1">
    <source>
        <dbReference type="EMBL" id="MPN53938.1"/>
    </source>
</evidence>